<gene>
    <name evidence="3" type="ORF">CLV29_0014</name>
</gene>
<evidence type="ECO:0000256" key="1">
    <source>
        <dbReference type="ARBA" id="ARBA00007768"/>
    </source>
</evidence>
<dbReference type="GO" id="GO:0005507">
    <property type="term" value="F:copper ion binding"/>
    <property type="evidence" value="ECO:0007669"/>
    <property type="project" value="TreeGrafter"/>
</dbReference>
<dbReference type="Pfam" id="PF03932">
    <property type="entry name" value="CutC"/>
    <property type="match status" value="1"/>
</dbReference>
<dbReference type="OrthoDB" id="9815677at2"/>
<comment type="similarity">
    <text evidence="1">Belongs to the CutC family.</text>
</comment>
<dbReference type="SUPFAM" id="SSF110395">
    <property type="entry name" value="CutC-like"/>
    <property type="match status" value="1"/>
</dbReference>
<dbReference type="PANTHER" id="PTHR12598">
    <property type="entry name" value="COPPER HOMEOSTASIS PROTEIN CUTC"/>
    <property type="match status" value="1"/>
</dbReference>
<dbReference type="AlphaFoldDB" id="A0A4R7J533"/>
<dbReference type="Gene3D" id="3.20.20.380">
    <property type="entry name" value="Copper homeostasis (CutC) domain"/>
    <property type="match status" value="1"/>
</dbReference>
<accession>A0A4R7J533</accession>
<evidence type="ECO:0000313" key="3">
    <source>
        <dbReference type="EMBL" id="TDT32440.1"/>
    </source>
</evidence>
<protein>
    <recommendedName>
        <fullName evidence="2">Copper homeostasis protein cutC homolog</fullName>
    </recommendedName>
</protein>
<dbReference type="RefSeq" id="WP_133753085.1">
    <property type="nucleotide sequence ID" value="NZ_SOAW01000001.1"/>
</dbReference>
<evidence type="ECO:0000313" key="4">
    <source>
        <dbReference type="Proteomes" id="UP000295371"/>
    </source>
</evidence>
<comment type="caution">
    <text evidence="3">The sequence shown here is derived from an EMBL/GenBank/DDBJ whole genome shotgun (WGS) entry which is preliminary data.</text>
</comment>
<reference evidence="3 4" key="1">
    <citation type="submission" date="2019-03" db="EMBL/GenBank/DDBJ databases">
        <title>Genomic Encyclopedia of Archaeal and Bacterial Type Strains, Phase II (KMG-II): from individual species to whole genera.</title>
        <authorList>
            <person name="Goeker M."/>
        </authorList>
    </citation>
    <scope>NUCLEOTIDE SEQUENCE [LARGE SCALE GENOMIC DNA]</scope>
    <source>
        <strain evidence="3 4">DSM 24323</strain>
    </source>
</reference>
<name>A0A4R7J533_9ACTN</name>
<dbReference type="InterPro" id="IPR005627">
    <property type="entry name" value="CutC-like"/>
</dbReference>
<dbReference type="EMBL" id="SOAW01000001">
    <property type="protein sequence ID" value="TDT32440.1"/>
    <property type="molecule type" value="Genomic_DNA"/>
</dbReference>
<organism evidence="3 4">
    <name type="scientific">Naumannella halotolerans</name>
    <dbReference type="NCBI Taxonomy" id="993414"/>
    <lineage>
        <taxon>Bacteria</taxon>
        <taxon>Bacillati</taxon>
        <taxon>Actinomycetota</taxon>
        <taxon>Actinomycetes</taxon>
        <taxon>Propionibacteriales</taxon>
        <taxon>Propionibacteriaceae</taxon>
        <taxon>Naumannella</taxon>
    </lineage>
</organism>
<evidence type="ECO:0000256" key="2">
    <source>
        <dbReference type="ARBA" id="ARBA00019014"/>
    </source>
</evidence>
<proteinExistence type="inferred from homology"/>
<sequence length="248" mass="26543">MADAEPLLEVICLHEHDAVRAQAGGADRVELVGTLDDGGLSPAPELVEKVRDAVDLEVRVMLRLHGGFDITGSEFSRLRGLAAAYLDSGADGLVLGFLNGHAEVDTAVVEALVEGGDWPWTFHRAIDHALDPRRAWRALLGLPRLDQVLTAGSPRGVEHGLDELIGFAGQDHRIAELIMAGGGLRAEDVPWLCRAGIRAFHIGTPARPGGSLKAYVDADLVRTWRTLIDDSHQRARRAATTGPESPAG</sequence>
<dbReference type="Proteomes" id="UP000295371">
    <property type="component" value="Unassembled WGS sequence"/>
</dbReference>
<dbReference type="PANTHER" id="PTHR12598:SF0">
    <property type="entry name" value="COPPER HOMEOSTASIS PROTEIN CUTC HOMOLOG"/>
    <property type="match status" value="1"/>
</dbReference>
<dbReference type="InterPro" id="IPR036822">
    <property type="entry name" value="CutC-like_dom_sf"/>
</dbReference>
<keyword evidence="4" id="KW-1185">Reference proteome</keyword>